<evidence type="ECO:0000313" key="4">
    <source>
        <dbReference type="EMBL" id="PIN08736.1"/>
    </source>
</evidence>
<keyword evidence="2 3" id="KW-0175">Coiled coil</keyword>
<feature type="coiled-coil region" evidence="3">
    <location>
        <begin position="16"/>
        <end position="106"/>
    </location>
</feature>
<dbReference type="EMBL" id="NKXS01003713">
    <property type="protein sequence ID" value="PIN08736.1"/>
    <property type="molecule type" value="Genomic_DNA"/>
</dbReference>
<gene>
    <name evidence="4" type="ORF">CDL12_18675</name>
</gene>
<accession>A0A2G9GTZ9</accession>
<dbReference type="PANTHER" id="PTHR31580">
    <property type="entry name" value="FILAMENT-LIKE PLANT PROTEIN 4"/>
    <property type="match status" value="1"/>
</dbReference>
<sequence>MEQLNLVRNEQEERVHDAVMKTSKELEKSHKKLEEKVSEMSKRVASLVSENSYLSKALVVKEKLIEELNSIKNQTEAEFEALMMRLDSVEKENAFLRYEFRTLEKELDLRNEELEYGRRSEEASHKQHLESIKKIKKLEAECQRLRSLTRKRLPGPAVLANIKSDIEGRNQINTRRKAITGGLGSGSGSVFQDSGTVYSPDNTNKKLGFLIDQMQDLEKENRILKECLAKKEEEETSYHREVRNFSDRAPDEVSLASGGVVDSNEITGSRPQMKPECKMIGASDMSLMDDFVEMEKLAIVAVDTPLRTSFAEESCTKKELILIEHDTKDSSAKKANDWLQIVGSKILEQHNISKKSLEELLGDIKMSLQGVIHPEPSKLLPISGYITWKSPTSSPRSSLVQQSSTELLQTDVNRSIGKIIELVGRFHLLPTEDQNVQDELICNEKSSKAADYKIRVFRWKTSELTAVLQDFIHGCNNLLDGKINFEKFFGDLTSILGWIIDNCVSYQDHSTVRDEFIKHLGGSGPGTALELESVQNLMLEMEKMYSVFQAEIEGLKNDPNLLKSSDKDSNENLQNEMEMLKESKRITKEQLENLKVANEDLDTQLSVTKAKLSEVLQKLSSVQVELDSKSHLCEELEGTCVELQLQLESANGNQHSEDNENQEELLRTGMEITKASVKLAECEETILKLGKQLKSLGSAKELSVVDKVLAVTDTNNKKLHHRSSLRDQMLSEDNTVTDDLQSPKTKEVISTTEANQVADSKSYIGMKNETISAKAGALAVIPSKKRGGGISFLRKLLLRRRKGSSKNSSIFFGK</sequence>
<evidence type="ECO:0000256" key="3">
    <source>
        <dbReference type="SAM" id="Coils"/>
    </source>
</evidence>
<reference evidence="5" key="1">
    <citation type="journal article" date="2018" name="Gigascience">
        <title>Genome assembly of the Pink Ipe (Handroanthus impetiginosus, Bignoniaceae), a highly valued, ecologically keystone Neotropical timber forest tree.</title>
        <authorList>
            <person name="Silva-Junior O.B."/>
            <person name="Grattapaglia D."/>
            <person name="Novaes E."/>
            <person name="Collevatti R.G."/>
        </authorList>
    </citation>
    <scope>NUCLEOTIDE SEQUENCE [LARGE SCALE GENOMIC DNA]</scope>
    <source>
        <strain evidence="5">cv. UFG-1</strain>
    </source>
</reference>
<keyword evidence="5" id="KW-1185">Reference proteome</keyword>
<feature type="coiled-coil region" evidence="3">
    <location>
        <begin position="538"/>
        <end position="653"/>
    </location>
</feature>
<dbReference type="AlphaFoldDB" id="A0A2G9GTZ9"/>
<evidence type="ECO:0008006" key="6">
    <source>
        <dbReference type="Google" id="ProtNLM"/>
    </source>
</evidence>
<comment type="caution">
    <text evidence="4">The sequence shown here is derived from an EMBL/GenBank/DDBJ whole genome shotgun (WGS) entry which is preliminary data.</text>
</comment>
<dbReference type="Proteomes" id="UP000231279">
    <property type="component" value="Unassembled WGS sequence"/>
</dbReference>
<evidence type="ECO:0000256" key="2">
    <source>
        <dbReference type="ARBA" id="ARBA00023054"/>
    </source>
</evidence>
<proteinExistence type="inferred from homology"/>
<evidence type="ECO:0000313" key="5">
    <source>
        <dbReference type="Proteomes" id="UP000231279"/>
    </source>
</evidence>
<evidence type="ECO:0000256" key="1">
    <source>
        <dbReference type="ARBA" id="ARBA00005921"/>
    </source>
</evidence>
<dbReference type="Pfam" id="PF05911">
    <property type="entry name" value="FPP"/>
    <property type="match status" value="3"/>
</dbReference>
<dbReference type="OrthoDB" id="1917992at2759"/>
<organism evidence="4 5">
    <name type="scientific">Handroanthus impetiginosus</name>
    <dbReference type="NCBI Taxonomy" id="429701"/>
    <lineage>
        <taxon>Eukaryota</taxon>
        <taxon>Viridiplantae</taxon>
        <taxon>Streptophyta</taxon>
        <taxon>Embryophyta</taxon>
        <taxon>Tracheophyta</taxon>
        <taxon>Spermatophyta</taxon>
        <taxon>Magnoliopsida</taxon>
        <taxon>eudicotyledons</taxon>
        <taxon>Gunneridae</taxon>
        <taxon>Pentapetalae</taxon>
        <taxon>asterids</taxon>
        <taxon>lamiids</taxon>
        <taxon>Lamiales</taxon>
        <taxon>Bignoniaceae</taxon>
        <taxon>Crescentiina</taxon>
        <taxon>Tabebuia alliance</taxon>
        <taxon>Handroanthus</taxon>
    </lineage>
</organism>
<dbReference type="STRING" id="429701.A0A2G9GTZ9"/>
<dbReference type="InterPro" id="IPR008587">
    <property type="entry name" value="FPP_plant"/>
</dbReference>
<name>A0A2G9GTZ9_9LAMI</name>
<dbReference type="PANTHER" id="PTHR31580:SF8">
    <property type="entry name" value="FILAMENT-LIKE PROTEIN (DUF869)"/>
    <property type="match status" value="1"/>
</dbReference>
<dbReference type="SUPFAM" id="SSF90257">
    <property type="entry name" value="Myosin rod fragments"/>
    <property type="match status" value="1"/>
</dbReference>
<comment type="similarity">
    <text evidence="1">Belongs to the FPP family.</text>
</comment>
<protein>
    <recommendedName>
        <fullName evidence="6">Filament-like plant protein 7</fullName>
    </recommendedName>
</protein>